<dbReference type="PROSITE" id="PS50106">
    <property type="entry name" value="PDZ"/>
    <property type="match status" value="1"/>
</dbReference>
<dbReference type="InterPro" id="IPR000195">
    <property type="entry name" value="Rab-GAP-TBC_dom"/>
</dbReference>
<dbReference type="PROSITE" id="PS50086">
    <property type="entry name" value="TBC_RABGAP"/>
    <property type="match status" value="1"/>
</dbReference>
<organism evidence="3">
    <name type="scientific">Aplanochytrium stocchinoi</name>
    <dbReference type="NCBI Taxonomy" id="215587"/>
    <lineage>
        <taxon>Eukaryota</taxon>
        <taxon>Sar</taxon>
        <taxon>Stramenopiles</taxon>
        <taxon>Bigyra</taxon>
        <taxon>Labyrinthulomycetes</taxon>
        <taxon>Thraustochytrida</taxon>
        <taxon>Thraustochytriidae</taxon>
        <taxon>Aplanochytrium</taxon>
    </lineage>
</organism>
<dbReference type="InterPro" id="IPR036034">
    <property type="entry name" value="PDZ_sf"/>
</dbReference>
<evidence type="ECO:0000259" key="2">
    <source>
        <dbReference type="PROSITE" id="PS50106"/>
    </source>
</evidence>
<dbReference type="InterPro" id="IPR001478">
    <property type="entry name" value="PDZ"/>
</dbReference>
<feature type="domain" description="PDZ" evidence="2">
    <location>
        <begin position="1"/>
        <end position="76"/>
    </location>
</feature>
<dbReference type="GO" id="GO:0005096">
    <property type="term" value="F:GTPase activator activity"/>
    <property type="evidence" value="ECO:0007669"/>
    <property type="project" value="TreeGrafter"/>
</dbReference>
<name>A0A7S3PLN3_9STRA</name>
<evidence type="ECO:0000313" key="3">
    <source>
        <dbReference type="EMBL" id="CAE0443461.1"/>
    </source>
</evidence>
<proteinExistence type="predicted"/>
<dbReference type="SUPFAM" id="SSF50156">
    <property type="entry name" value="PDZ domain-like"/>
    <property type="match status" value="1"/>
</dbReference>
<evidence type="ECO:0000259" key="1">
    <source>
        <dbReference type="PROSITE" id="PS50086"/>
    </source>
</evidence>
<feature type="domain" description="Rab-GAP TBC" evidence="1">
    <location>
        <begin position="185"/>
        <end position="479"/>
    </location>
</feature>
<dbReference type="GO" id="GO:0006886">
    <property type="term" value="P:intracellular protein transport"/>
    <property type="evidence" value="ECO:0007669"/>
    <property type="project" value="TreeGrafter"/>
</dbReference>
<dbReference type="Gene3D" id="1.10.8.270">
    <property type="entry name" value="putative rabgap domain of human tbc1 domain family member 14 like domains"/>
    <property type="match status" value="1"/>
</dbReference>
<dbReference type="SUPFAM" id="SSF47923">
    <property type="entry name" value="Ypt/Rab-GAP domain of gyp1p"/>
    <property type="match status" value="2"/>
</dbReference>
<dbReference type="SMART" id="SM00164">
    <property type="entry name" value="TBC"/>
    <property type="match status" value="1"/>
</dbReference>
<gene>
    <name evidence="3" type="ORF">ASTO00021_LOCUS13544</name>
</gene>
<protein>
    <recommendedName>
        <fullName evidence="4">Rab-GAP TBC domain-containing protein</fullName>
    </recommendedName>
</protein>
<accession>A0A7S3PLN3</accession>
<dbReference type="Pfam" id="PF00566">
    <property type="entry name" value="RabGAP-TBC"/>
    <property type="match status" value="1"/>
</dbReference>
<dbReference type="AlphaFoldDB" id="A0A7S3PLN3"/>
<dbReference type="PANTHER" id="PTHR22957:SF27">
    <property type="entry name" value="TBC1 DOMAIN FAMILY MEMBER 13"/>
    <property type="match status" value="1"/>
</dbReference>
<dbReference type="Gene3D" id="2.30.42.10">
    <property type="match status" value="1"/>
</dbReference>
<dbReference type="Gene3D" id="1.10.472.80">
    <property type="entry name" value="Ypt/Rab-GAP domain of gyp1p, domain 3"/>
    <property type="match status" value="1"/>
</dbReference>
<dbReference type="FunFam" id="1.10.472.80:FF:000009">
    <property type="entry name" value="TBC1 domain family member 13"/>
    <property type="match status" value="1"/>
</dbReference>
<dbReference type="InterPro" id="IPR035969">
    <property type="entry name" value="Rab-GAP_TBC_sf"/>
</dbReference>
<dbReference type="EMBL" id="HBIN01017758">
    <property type="protein sequence ID" value="CAE0443461.1"/>
    <property type="molecule type" value="Transcribed_RNA"/>
</dbReference>
<sequence length="561" mass="63999">MLRLTVEKHKEIGLRLKQDKTIHGIKGSNECVKVTGVQKGAISDLAGIRTGDTLVLIDNVEVSTMEYSEVLQTLREKRPLILAFSTSNSNSNALQQKKPSQSESKSVKLFLTDAFESGFEIINQANVNAVSNGTSISNPNSETAIVGTGTNTAKPNTPKVSREILFEQALQSGDMDSLRMLAFTGVPEKVRGVTWKVLLGYFELSNPNSWPTIQVNNLELYRSFKKEVMREWESADEAARRPSRLEGQGWWEFNEDKHKKKKPQHIAINESLHEKQKKKADECVQKCDTDTSTPSDLVWQVADDDPLSSVNAKLVETTEDRDLREEIWKDAQRTHPGLHFFTEKTCQVLERILFIYAKLNPGVRYVQGMNEILAPISFVLDCRKDEQSEADTFFCFCNLMAEIRDMYIKGLDSSNDGLRGRIDALMLLVKKHDPVLFQHLEMLNINPQFYALRWLTTLLSREFELPDTVRIWDSLLADPSRFDFLLYVACAMLRAQREFLLANDFAECLKMLQTYPTSDVAMLLSYAFQMHDLDQKQKKNKIPLFASKLKLEVSTFLSRMM</sequence>
<dbReference type="SMART" id="SM00228">
    <property type="entry name" value="PDZ"/>
    <property type="match status" value="1"/>
</dbReference>
<dbReference type="Pfam" id="PF00595">
    <property type="entry name" value="PDZ"/>
    <property type="match status" value="1"/>
</dbReference>
<evidence type="ECO:0008006" key="4">
    <source>
        <dbReference type="Google" id="ProtNLM"/>
    </source>
</evidence>
<reference evidence="3" key="1">
    <citation type="submission" date="2021-01" db="EMBL/GenBank/DDBJ databases">
        <authorList>
            <person name="Corre E."/>
            <person name="Pelletier E."/>
            <person name="Niang G."/>
            <person name="Scheremetjew M."/>
            <person name="Finn R."/>
            <person name="Kale V."/>
            <person name="Holt S."/>
            <person name="Cochrane G."/>
            <person name="Meng A."/>
            <person name="Brown T."/>
            <person name="Cohen L."/>
        </authorList>
    </citation>
    <scope>NUCLEOTIDE SEQUENCE</scope>
    <source>
        <strain evidence="3">GSBS06</strain>
    </source>
</reference>
<dbReference type="PANTHER" id="PTHR22957">
    <property type="entry name" value="TBC1 DOMAIN FAMILY MEMBER GTPASE-ACTIVATING PROTEIN"/>
    <property type="match status" value="1"/>
</dbReference>